<sequence>MQVEYDPYKILLNFDNLNALLCSSVRINAKERRLENLSNLPSGVIASMLPGNTLRDTVDQEAWDQFEKDMLEDQDKHDLTGEECMIIWKVGLAHVLDERRQ</sequence>
<organism evidence="1">
    <name type="scientific">marine sediment metagenome</name>
    <dbReference type="NCBI Taxonomy" id="412755"/>
    <lineage>
        <taxon>unclassified sequences</taxon>
        <taxon>metagenomes</taxon>
        <taxon>ecological metagenomes</taxon>
    </lineage>
</organism>
<name>A0A0F9FFX0_9ZZZZ</name>
<dbReference type="EMBL" id="LAZR01032746">
    <property type="protein sequence ID" value="KKL50027.1"/>
    <property type="molecule type" value="Genomic_DNA"/>
</dbReference>
<proteinExistence type="predicted"/>
<accession>A0A0F9FFX0</accession>
<comment type="caution">
    <text evidence="1">The sequence shown here is derived from an EMBL/GenBank/DDBJ whole genome shotgun (WGS) entry which is preliminary data.</text>
</comment>
<evidence type="ECO:0000313" key="1">
    <source>
        <dbReference type="EMBL" id="KKL50027.1"/>
    </source>
</evidence>
<reference evidence="1" key="1">
    <citation type="journal article" date="2015" name="Nature">
        <title>Complex archaea that bridge the gap between prokaryotes and eukaryotes.</title>
        <authorList>
            <person name="Spang A."/>
            <person name="Saw J.H."/>
            <person name="Jorgensen S.L."/>
            <person name="Zaremba-Niedzwiedzka K."/>
            <person name="Martijn J."/>
            <person name="Lind A.E."/>
            <person name="van Eijk R."/>
            <person name="Schleper C."/>
            <person name="Guy L."/>
            <person name="Ettema T.J."/>
        </authorList>
    </citation>
    <scope>NUCLEOTIDE SEQUENCE</scope>
</reference>
<protein>
    <submittedName>
        <fullName evidence="1">Uncharacterized protein</fullName>
    </submittedName>
</protein>
<dbReference type="AlphaFoldDB" id="A0A0F9FFX0"/>
<gene>
    <name evidence="1" type="ORF">LCGC14_2309620</name>
</gene>